<reference evidence="3 4" key="1">
    <citation type="submission" date="2018-05" db="EMBL/GenBank/DDBJ databases">
        <title>Marinifilum breve JC075T sp. nov., a marine bacterium isolated from Yongle Blue Hole in the South China Sea.</title>
        <authorList>
            <person name="Fu T."/>
        </authorList>
    </citation>
    <scope>NUCLEOTIDE SEQUENCE [LARGE SCALE GENOMIC DNA]</scope>
    <source>
        <strain evidence="3 4">JC075</strain>
    </source>
</reference>
<protein>
    <submittedName>
        <fullName evidence="3">HNH endonuclease</fullName>
    </submittedName>
</protein>
<dbReference type="Proteomes" id="UP000248079">
    <property type="component" value="Unassembled WGS sequence"/>
</dbReference>
<keyword evidence="3" id="KW-0255">Endonuclease</keyword>
<dbReference type="RefSeq" id="WP_110363853.1">
    <property type="nucleotide sequence ID" value="NZ_QFLI01000015.1"/>
</dbReference>
<name>A0A2V3ZRE8_9BACT</name>
<dbReference type="GO" id="GO:0004519">
    <property type="term" value="F:endonuclease activity"/>
    <property type="evidence" value="ECO:0007669"/>
    <property type="project" value="UniProtKB-KW"/>
</dbReference>
<dbReference type="OrthoDB" id="3266795at2"/>
<organism evidence="3 4">
    <name type="scientific">Marinifilum breve</name>
    <dbReference type="NCBI Taxonomy" id="2184082"/>
    <lineage>
        <taxon>Bacteria</taxon>
        <taxon>Pseudomonadati</taxon>
        <taxon>Bacteroidota</taxon>
        <taxon>Bacteroidia</taxon>
        <taxon>Marinilabiliales</taxon>
        <taxon>Marinifilaceae</taxon>
    </lineage>
</organism>
<keyword evidence="4" id="KW-1185">Reference proteome</keyword>
<accession>A0A2V3ZRE8</accession>
<keyword evidence="3" id="KW-0378">Hydrolase</keyword>
<evidence type="ECO:0000313" key="3">
    <source>
        <dbReference type="EMBL" id="PXX95446.1"/>
    </source>
</evidence>
<dbReference type="Gene3D" id="1.10.30.50">
    <property type="match status" value="1"/>
</dbReference>
<evidence type="ECO:0000259" key="1">
    <source>
        <dbReference type="Pfam" id="PF13391"/>
    </source>
</evidence>
<feature type="domain" description="ABC-three component systems C-terminal" evidence="2">
    <location>
        <begin position="119"/>
        <end position="255"/>
    </location>
</feature>
<proteinExistence type="predicted"/>
<dbReference type="InterPro" id="IPR003615">
    <property type="entry name" value="HNH_nuc"/>
</dbReference>
<evidence type="ECO:0000259" key="2">
    <source>
        <dbReference type="Pfam" id="PF20277"/>
    </source>
</evidence>
<dbReference type="Pfam" id="PF20277">
    <property type="entry name" value="CTD11"/>
    <property type="match status" value="1"/>
</dbReference>
<dbReference type="AlphaFoldDB" id="A0A2V3ZRE8"/>
<comment type="caution">
    <text evidence="3">The sequence shown here is derived from an EMBL/GenBank/DDBJ whole genome shotgun (WGS) entry which is preliminary data.</text>
</comment>
<gene>
    <name evidence="3" type="ORF">DF185_22275</name>
</gene>
<evidence type="ECO:0000313" key="4">
    <source>
        <dbReference type="Proteomes" id="UP000248079"/>
    </source>
</evidence>
<dbReference type="Pfam" id="PF13391">
    <property type="entry name" value="HNH_2"/>
    <property type="match status" value="1"/>
</dbReference>
<dbReference type="EMBL" id="QFLI01000015">
    <property type="protein sequence ID" value="PXX95446.1"/>
    <property type="molecule type" value="Genomic_DNA"/>
</dbReference>
<sequence length="256" mass="30290">MENKRIKFTENQKLHLFAEVNAVCPLCPSLLMYEKKGKKEKEFEIAHIYPLNPKPDEKILLENEEKLSTDPNHLDNLICLCVSCHTKFDKPRTVEEYRDLILVKKKLISQFNEKELWKNSKVEDEIYQIINFLSENDLNLMDNIELNYDPKKIDDKTDDSITFLTKRLIKLNVQDYYHLIKEKFSEIDLEIPLTTETISSQIKSHYLTLRKQNVNSTQKMIFDGMVSWLYKMTNQTSFAASEIIISYFVQNCEVFE</sequence>
<feature type="domain" description="HNH nuclease" evidence="1">
    <location>
        <begin position="42"/>
        <end position="91"/>
    </location>
</feature>
<keyword evidence="3" id="KW-0540">Nuclease</keyword>
<dbReference type="InterPro" id="IPR046921">
    <property type="entry name" value="ABC-3C_CTD11"/>
</dbReference>